<keyword evidence="4" id="KW-1185">Reference proteome</keyword>
<protein>
    <submittedName>
        <fullName evidence="2">Uncharacterized protein</fullName>
    </submittedName>
</protein>
<feature type="compositionally biased region" description="Basic and acidic residues" evidence="1">
    <location>
        <begin position="7"/>
        <end position="35"/>
    </location>
</feature>
<dbReference type="Proteomes" id="UP000681722">
    <property type="component" value="Unassembled WGS sequence"/>
</dbReference>
<organism evidence="2 4">
    <name type="scientific">Didymodactylos carnosus</name>
    <dbReference type="NCBI Taxonomy" id="1234261"/>
    <lineage>
        <taxon>Eukaryota</taxon>
        <taxon>Metazoa</taxon>
        <taxon>Spiralia</taxon>
        <taxon>Gnathifera</taxon>
        <taxon>Rotifera</taxon>
        <taxon>Eurotatoria</taxon>
        <taxon>Bdelloidea</taxon>
        <taxon>Philodinida</taxon>
        <taxon>Philodinidae</taxon>
        <taxon>Didymodactylos</taxon>
    </lineage>
</organism>
<accession>A0A814I5E8</accession>
<evidence type="ECO:0000313" key="2">
    <source>
        <dbReference type="EMBL" id="CAF1019012.1"/>
    </source>
</evidence>
<comment type="caution">
    <text evidence="2">The sequence shown here is derived from an EMBL/GenBank/DDBJ whole genome shotgun (WGS) entry which is preliminary data.</text>
</comment>
<dbReference type="EMBL" id="CAJOBC010003571">
    <property type="protein sequence ID" value="CAF3790538.1"/>
    <property type="molecule type" value="Genomic_DNA"/>
</dbReference>
<dbReference type="Proteomes" id="UP000663829">
    <property type="component" value="Unassembled WGS sequence"/>
</dbReference>
<evidence type="ECO:0000313" key="4">
    <source>
        <dbReference type="Proteomes" id="UP000663829"/>
    </source>
</evidence>
<gene>
    <name evidence="2" type="ORF">GPM918_LOCUS14678</name>
    <name evidence="3" type="ORF">SRO942_LOCUS14678</name>
</gene>
<evidence type="ECO:0000313" key="3">
    <source>
        <dbReference type="EMBL" id="CAF3790538.1"/>
    </source>
</evidence>
<reference evidence="2" key="1">
    <citation type="submission" date="2021-02" db="EMBL/GenBank/DDBJ databases">
        <authorList>
            <person name="Nowell W R."/>
        </authorList>
    </citation>
    <scope>NUCLEOTIDE SEQUENCE</scope>
</reference>
<dbReference type="EMBL" id="CAJNOQ010003571">
    <property type="protein sequence ID" value="CAF1019012.1"/>
    <property type="molecule type" value="Genomic_DNA"/>
</dbReference>
<sequence length="204" mass="23715">MPTALRADWKPARVKRRPGDESGAAKKQRTDMSEKMDVDNVQQQQYQHTVGVSEQEKILINLSRKIKLNHLACAVKLSDILPNELDKKLYHIVQILNMNFNTDYQVTKVSSAIDFVCRRQDYKDLFLYSNVDKMIKKYHSAPHIVTTQVCMINLEPYTNKCGHELKTELHAKAKLLYKLESVEKCTISTALYLRRHVLVLNWKL</sequence>
<proteinExistence type="predicted"/>
<feature type="region of interest" description="Disordered" evidence="1">
    <location>
        <begin position="1"/>
        <end position="35"/>
    </location>
</feature>
<name>A0A814I5E8_9BILA</name>
<evidence type="ECO:0000256" key="1">
    <source>
        <dbReference type="SAM" id="MobiDB-lite"/>
    </source>
</evidence>
<dbReference type="AlphaFoldDB" id="A0A814I5E8"/>